<dbReference type="InterPro" id="IPR036770">
    <property type="entry name" value="Ankyrin_rpt-contain_sf"/>
</dbReference>
<feature type="compositionally biased region" description="Low complexity" evidence="1">
    <location>
        <begin position="82"/>
        <end position="92"/>
    </location>
</feature>
<dbReference type="Gene3D" id="1.25.40.20">
    <property type="entry name" value="Ankyrin repeat-containing domain"/>
    <property type="match status" value="1"/>
</dbReference>
<dbReference type="SUPFAM" id="SSF48403">
    <property type="entry name" value="Ankyrin repeat"/>
    <property type="match status" value="1"/>
</dbReference>
<dbReference type="PANTHER" id="PTHR11909">
    <property type="entry name" value="CASEIN KINASE-RELATED"/>
    <property type="match status" value="1"/>
</dbReference>
<dbReference type="InterPro" id="IPR011009">
    <property type="entry name" value="Kinase-like_dom_sf"/>
</dbReference>
<name>A0A212C0W6_CEREH</name>
<keyword evidence="3" id="KW-1185">Reference proteome</keyword>
<proteinExistence type="predicted"/>
<evidence type="ECO:0000256" key="1">
    <source>
        <dbReference type="SAM" id="MobiDB-lite"/>
    </source>
</evidence>
<evidence type="ECO:0000313" key="3">
    <source>
        <dbReference type="Proteomes" id="UP000242450"/>
    </source>
</evidence>
<comment type="caution">
    <text evidence="2">The sequence shown here is derived from an EMBL/GenBank/DDBJ whole genome shotgun (WGS) entry which is preliminary data.</text>
</comment>
<dbReference type="InterPro" id="IPR050235">
    <property type="entry name" value="CK1_Ser-Thr_kinase"/>
</dbReference>
<dbReference type="OrthoDB" id="4429489at2759"/>
<accession>A0A212C0W6</accession>
<dbReference type="SUPFAM" id="SSF56112">
    <property type="entry name" value="Protein kinase-like (PK-like)"/>
    <property type="match status" value="1"/>
</dbReference>
<feature type="region of interest" description="Disordered" evidence="1">
    <location>
        <begin position="82"/>
        <end position="101"/>
    </location>
</feature>
<organism evidence="2 3">
    <name type="scientific">Cervus elaphus hippelaphus</name>
    <name type="common">European red deer</name>
    <dbReference type="NCBI Taxonomy" id="46360"/>
    <lineage>
        <taxon>Eukaryota</taxon>
        <taxon>Metazoa</taxon>
        <taxon>Chordata</taxon>
        <taxon>Craniata</taxon>
        <taxon>Vertebrata</taxon>
        <taxon>Euteleostomi</taxon>
        <taxon>Mammalia</taxon>
        <taxon>Eutheria</taxon>
        <taxon>Laurasiatheria</taxon>
        <taxon>Artiodactyla</taxon>
        <taxon>Ruminantia</taxon>
        <taxon>Pecora</taxon>
        <taxon>Cervidae</taxon>
        <taxon>Cervinae</taxon>
        <taxon>Cervus</taxon>
    </lineage>
</organism>
<protein>
    <submittedName>
        <fullName evidence="2">Uncharacterized protein</fullName>
    </submittedName>
</protein>
<dbReference type="Proteomes" id="UP000242450">
    <property type="component" value="Chromosome X"/>
</dbReference>
<reference evidence="2 3" key="1">
    <citation type="journal article" date="2018" name="Mol. Genet. Genomics">
        <title>The red deer Cervus elaphus genome CerEla1.0: sequencing, annotating, genes, and chromosomes.</title>
        <authorList>
            <person name="Bana N.A."/>
            <person name="Nyiri A."/>
            <person name="Nagy J."/>
            <person name="Frank K."/>
            <person name="Nagy T."/>
            <person name="Steger V."/>
            <person name="Schiller M."/>
            <person name="Lakatos P."/>
            <person name="Sugar L."/>
            <person name="Horn P."/>
            <person name="Barta E."/>
            <person name="Orosz L."/>
        </authorList>
    </citation>
    <scope>NUCLEOTIDE SEQUENCE [LARGE SCALE GENOMIC DNA]</scope>
    <source>
        <strain evidence="2">Hungarian</strain>
    </source>
</reference>
<evidence type="ECO:0000313" key="2">
    <source>
        <dbReference type="EMBL" id="OWJ99642.1"/>
    </source>
</evidence>
<dbReference type="Gene3D" id="1.10.510.10">
    <property type="entry name" value="Transferase(Phosphotransferase) domain 1"/>
    <property type="match status" value="1"/>
</dbReference>
<dbReference type="EMBL" id="MKHE01000034">
    <property type="protein sequence ID" value="OWJ99642.1"/>
    <property type="molecule type" value="Genomic_DNA"/>
</dbReference>
<gene>
    <name evidence="2" type="ORF">Celaphus_00009906</name>
</gene>
<sequence>MKQRCEKISEMKMATPVDVLCNGFPVEFAMYFKHCRGLSFEEAPDYTYLRQLFRILFRTLNYQHDYAFDWIVLQQKAAQQAASSSGQGQPAQTPTGNQTDKIKKFRAKDPFSKKPARETPPFLLPTACEAGPPLRNSHAPSCVNLPPKAREGAVLGVVTGSACSFRPRFDSCCEEDPGALCPSGVKVKGTRGGGHVEVGHYSAGEHQVDLEVTNRCGHTCLMISCYTGPRQITCYLILQGAQVNLCSIKDNVALHDCTKAGSPGVLQLLFGCQAHREWDGYGMTPPLAAHVMDHISIVEDLSQEQPAGEETRPGMA</sequence>
<dbReference type="AlphaFoldDB" id="A0A212C0W6"/>